<protein>
    <submittedName>
        <fullName evidence="2">Uncharacterized protein</fullName>
    </submittedName>
</protein>
<dbReference type="InterPro" id="IPR052980">
    <property type="entry name" value="Crinkler_effector"/>
</dbReference>
<evidence type="ECO:0000313" key="2">
    <source>
        <dbReference type="EMBL" id="RPB28457.1"/>
    </source>
</evidence>
<proteinExistence type="predicted"/>
<dbReference type="STRING" id="1051890.A0A3N4M0A1"/>
<dbReference type="Proteomes" id="UP000267821">
    <property type="component" value="Unassembled WGS sequence"/>
</dbReference>
<evidence type="ECO:0000256" key="1">
    <source>
        <dbReference type="SAM" id="Phobius"/>
    </source>
</evidence>
<name>A0A3N4M0A1_9PEZI</name>
<organism evidence="2 3">
    <name type="scientific">Terfezia boudieri ATCC MYA-4762</name>
    <dbReference type="NCBI Taxonomy" id="1051890"/>
    <lineage>
        <taxon>Eukaryota</taxon>
        <taxon>Fungi</taxon>
        <taxon>Dikarya</taxon>
        <taxon>Ascomycota</taxon>
        <taxon>Pezizomycotina</taxon>
        <taxon>Pezizomycetes</taxon>
        <taxon>Pezizales</taxon>
        <taxon>Pezizaceae</taxon>
        <taxon>Terfezia</taxon>
    </lineage>
</organism>
<evidence type="ECO:0000313" key="3">
    <source>
        <dbReference type="Proteomes" id="UP000267821"/>
    </source>
</evidence>
<keyword evidence="1" id="KW-0812">Transmembrane</keyword>
<feature type="transmembrane region" description="Helical" evidence="1">
    <location>
        <begin position="6"/>
        <end position="28"/>
    </location>
</feature>
<keyword evidence="1" id="KW-0472">Membrane</keyword>
<dbReference type="InParanoid" id="A0A3N4M0A1"/>
<keyword evidence="3" id="KW-1185">Reference proteome</keyword>
<dbReference type="AlphaFoldDB" id="A0A3N4M0A1"/>
<dbReference type="PANTHER" id="PTHR33129">
    <property type="entry name" value="PROTEIN KINASE DOMAIN-CONTAINING PROTEIN-RELATED"/>
    <property type="match status" value="1"/>
</dbReference>
<dbReference type="PANTHER" id="PTHR33129:SF1">
    <property type="entry name" value="ATP-BINDING PROTEIN"/>
    <property type="match status" value="1"/>
</dbReference>
<dbReference type="OrthoDB" id="2692783at2759"/>
<reference evidence="2 3" key="1">
    <citation type="journal article" date="2018" name="Nat. Ecol. Evol.">
        <title>Pezizomycetes genomes reveal the molecular basis of ectomycorrhizal truffle lifestyle.</title>
        <authorList>
            <person name="Murat C."/>
            <person name="Payen T."/>
            <person name="Noel B."/>
            <person name="Kuo A."/>
            <person name="Morin E."/>
            <person name="Chen J."/>
            <person name="Kohler A."/>
            <person name="Krizsan K."/>
            <person name="Balestrini R."/>
            <person name="Da Silva C."/>
            <person name="Montanini B."/>
            <person name="Hainaut M."/>
            <person name="Levati E."/>
            <person name="Barry K.W."/>
            <person name="Belfiori B."/>
            <person name="Cichocki N."/>
            <person name="Clum A."/>
            <person name="Dockter R.B."/>
            <person name="Fauchery L."/>
            <person name="Guy J."/>
            <person name="Iotti M."/>
            <person name="Le Tacon F."/>
            <person name="Lindquist E.A."/>
            <person name="Lipzen A."/>
            <person name="Malagnac F."/>
            <person name="Mello A."/>
            <person name="Molinier V."/>
            <person name="Miyauchi S."/>
            <person name="Poulain J."/>
            <person name="Riccioni C."/>
            <person name="Rubini A."/>
            <person name="Sitrit Y."/>
            <person name="Splivallo R."/>
            <person name="Traeger S."/>
            <person name="Wang M."/>
            <person name="Zifcakova L."/>
            <person name="Wipf D."/>
            <person name="Zambonelli A."/>
            <person name="Paolocci F."/>
            <person name="Nowrousian M."/>
            <person name="Ottonello S."/>
            <person name="Baldrian P."/>
            <person name="Spatafora J.W."/>
            <person name="Henrissat B."/>
            <person name="Nagy L.G."/>
            <person name="Aury J.M."/>
            <person name="Wincker P."/>
            <person name="Grigoriev I.V."/>
            <person name="Bonfante P."/>
            <person name="Martin F.M."/>
        </authorList>
    </citation>
    <scope>NUCLEOTIDE SEQUENCE [LARGE SCALE GENOMIC DNA]</scope>
    <source>
        <strain evidence="2 3">ATCC MYA-4762</strain>
    </source>
</reference>
<gene>
    <name evidence="2" type="ORF">L211DRAFT_387121</name>
</gene>
<keyword evidence="1" id="KW-1133">Transmembrane helix</keyword>
<accession>A0A3N4M0A1</accession>
<dbReference type="EMBL" id="ML121529">
    <property type="protein sequence ID" value="RPB28457.1"/>
    <property type="molecule type" value="Genomic_DNA"/>
</dbReference>
<sequence length="198" mass="22753">MSTTENLYMMANIFLGIGKTFFTFFMFVKIRMTQPNAIIARMYRGKTLIFYPDGTVYRSSGEVPSKVSENAENWVIADAVLPEDEGMYCRTVLVTSPKMAGYGRHRKQGFQERSMPVWDLEELGKVYTQVYKASGLAWEDVESSFELWGGIPRTTLRFINDDAWERTLRTAFTANRMEECMKLLRSGVGRYLIPASTR</sequence>